<evidence type="ECO:0000256" key="3">
    <source>
        <dbReference type="ARBA" id="ARBA00023125"/>
    </source>
</evidence>
<dbReference type="InterPro" id="IPR036388">
    <property type="entry name" value="WH-like_DNA-bd_sf"/>
</dbReference>
<dbReference type="InterPro" id="IPR005119">
    <property type="entry name" value="LysR_subst-bd"/>
</dbReference>
<proteinExistence type="inferred from homology"/>
<dbReference type="OrthoDB" id="9803735at2"/>
<dbReference type="Pfam" id="PF03466">
    <property type="entry name" value="LysR_substrate"/>
    <property type="match status" value="1"/>
</dbReference>
<comment type="similarity">
    <text evidence="1">Belongs to the LysR transcriptional regulatory family.</text>
</comment>
<organism evidence="6 7">
    <name type="scientific">Streptococcus criceti HS-6</name>
    <dbReference type="NCBI Taxonomy" id="873449"/>
    <lineage>
        <taxon>Bacteria</taxon>
        <taxon>Bacillati</taxon>
        <taxon>Bacillota</taxon>
        <taxon>Bacilli</taxon>
        <taxon>Lactobacillales</taxon>
        <taxon>Streptococcaceae</taxon>
        <taxon>Streptococcus</taxon>
    </lineage>
</organism>
<evidence type="ECO:0000256" key="4">
    <source>
        <dbReference type="ARBA" id="ARBA00023163"/>
    </source>
</evidence>
<accession>G5JP06</accession>
<protein>
    <recommendedName>
        <fullName evidence="5">HTH lysR-type domain-containing protein</fullName>
    </recommendedName>
</protein>
<dbReference type="PROSITE" id="PS50931">
    <property type="entry name" value="HTH_LYSR"/>
    <property type="match status" value="1"/>
</dbReference>
<dbReference type="RefSeq" id="WP_004225150.1">
    <property type="nucleotide sequence ID" value="NZ_AEUV02000002.1"/>
</dbReference>
<dbReference type="Gene3D" id="1.10.10.10">
    <property type="entry name" value="Winged helix-like DNA-binding domain superfamily/Winged helix DNA-binding domain"/>
    <property type="match status" value="1"/>
</dbReference>
<dbReference type="FunFam" id="1.10.10.10:FF:000001">
    <property type="entry name" value="LysR family transcriptional regulator"/>
    <property type="match status" value="1"/>
</dbReference>
<dbReference type="GO" id="GO:0003677">
    <property type="term" value="F:DNA binding"/>
    <property type="evidence" value="ECO:0007669"/>
    <property type="project" value="UniProtKB-KW"/>
</dbReference>
<dbReference type="SUPFAM" id="SSF53850">
    <property type="entry name" value="Periplasmic binding protein-like II"/>
    <property type="match status" value="1"/>
</dbReference>
<evidence type="ECO:0000259" key="5">
    <source>
        <dbReference type="PROSITE" id="PS50931"/>
    </source>
</evidence>
<evidence type="ECO:0000313" key="6">
    <source>
        <dbReference type="EMBL" id="EHI73354.1"/>
    </source>
</evidence>
<keyword evidence="4" id="KW-0804">Transcription</keyword>
<dbReference type="SUPFAM" id="SSF46785">
    <property type="entry name" value="Winged helix' DNA-binding domain"/>
    <property type="match status" value="1"/>
</dbReference>
<keyword evidence="3" id="KW-0238">DNA-binding</keyword>
<comment type="caution">
    <text evidence="6">The sequence shown here is derived from an EMBL/GenBank/DDBJ whole genome shotgun (WGS) entry which is preliminary data.</text>
</comment>
<evidence type="ECO:0000256" key="1">
    <source>
        <dbReference type="ARBA" id="ARBA00009437"/>
    </source>
</evidence>
<reference evidence="6" key="1">
    <citation type="submission" date="2011-07" db="EMBL/GenBank/DDBJ databases">
        <authorList>
            <person name="Stanhope M.J."/>
            <person name="Durkin A.S."/>
            <person name="Hostetler J."/>
            <person name="Kim M."/>
            <person name="Radune D."/>
            <person name="Singh I."/>
            <person name="Town C.D."/>
        </authorList>
    </citation>
    <scope>NUCLEOTIDE SEQUENCE [LARGE SCALE GENOMIC DNA]</scope>
    <source>
        <strain evidence="6">HS-6</strain>
    </source>
</reference>
<keyword evidence="7" id="KW-1185">Reference proteome</keyword>
<name>G5JP06_STRCG</name>
<dbReference type="GO" id="GO:0005829">
    <property type="term" value="C:cytosol"/>
    <property type="evidence" value="ECO:0007669"/>
    <property type="project" value="TreeGrafter"/>
</dbReference>
<dbReference type="CDD" id="cd05466">
    <property type="entry name" value="PBP2_LTTR_substrate"/>
    <property type="match status" value="1"/>
</dbReference>
<dbReference type="GO" id="GO:0003700">
    <property type="term" value="F:DNA-binding transcription factor activity"/>
    <property type="evidence" value="ECO:0007669"/>
    <property type="project" value="InterPro"/>
</dbReference>
<dbReference type="InterPro" id="IPR050950">
    <property type="entry name" value="HTH-type_LysR_regulators"/>
</dbReference>
<dbReference type="Gene3D" id="3.40.190.290">
    <property type="match status" value="1"/>
</dbReference>
<dbReference type="InterPro" id="IPR036390">
    <property type="entry name" value="WH_DNA-bd_sf"/>
</dbReference>
<dbReference type="Pfam" id="PF00126">
    <property type="entry name" value="HTH_1"/>
    <property type="match status" value="1"/>
</dbReference>
<feature type="domain" description="HTH lysR-type" evidence="5">
    <location>
        <begin position="1"/>
        <end position="58"/>
    </location>
</feature>
<dbReference type="InterPro" id="IPR000847">
    <property type="entry name" value="LysR_HTH_N"/>
</dbReference>
<dbReference type="EMBL" id="AEUV02000002">
    <property type="protein sequence ID" value="EHI73354.1"/>
    <property type="molecule type" value="Genomic_DNA"/>
</dbReference>
<evidence type="ECO:0000256" key="2">
    <source>
        <dbReference type="ARBA" id="ARBA00023015"/>
    </source>
</evidence>
<sequence>MHIEKLKYFIDLYDCRNFTETAKKNYISQATISQYISSLEKEFDTVFFDRSTNPIGSTEAGKIFYDHAKLLLKQYEETKEDVNHTKLAEIPKLTLAYTSLSDIKLLLPFISYLQNQPQTFSIELEKVDCKDIENYVLKGLADIALSFSDEFASNRLVKITIKSGTYRALVPKGHNLFDKEVIDIEDLYQYPMLMLSEGKMGTPYQTMQERSLKEGFFPNIARTVDDFEEGFFYILTEQLVGFATDEYTLDNLEGVIKSIPINSSQHTYELVLAYQFDTENEALVQFIKQLKTYLL</sequence>
<gene>
    <name evidence="6" type="ORF">STRCR_1537</name>
</gene>
<dbReference type="PANTHER" id="PTHR30419">
    <property type="entry name" value="HTH-TYPE TRANSCRIPTIONAL REGULATOR YBHD"/>
    <property type="match status" value="1"/>
</dbReference>
<keyword evidence="2" id="KW-0805">Transcription regulation</keyword>
<dbReference type="STRING" id="873449.STRCR_1537"/>
<dbReference type="Proteomes" id="UP000004322">
    <property type="component" value="Unassembled WGS sequence"/>
</dbReference>
<dbReference type="AlphaFoldDB" id="G5JP06"/>
<evidence type="ECO:0000313" key="7">
    <source>
        <dbReference type="Proteomes" id="UP000004322"/>
    </source>
</evidence>
<dbReference type="eggNOG" id="COG0583">
    <property type="taxonomic scope" value="Bacteria"/>
</dbReference>